<name>A0A2G8TF74_9BURK</name>
<sequence length="344" mass="38312">MATRLIRSKPTGHSDRADGLLIAGERVRYSVSLVTQGNHRFYTLTMPTEVLAKCCFATNREEDPIAGFQRVLDEKRAQEIADYMDMGFGTIPSSIILSAQPDARLEDVGKGKTLEFTFNPHAFLIIDGQHRVFGFSKASTKLRVPVVIYNDLSKQQESKLFIDINTKQRPVPNELLLDIKKLADDESDQLIILRELFDEFNSDLESPLLGLLSPASKVNGKLTRVTFNAAVKPILSTFASSNMSVVYPALRNYLRAFNRGMIGLGVGNTLVNATVFRSIFEIFPEVAQRAMDRYGPGFKDEAFDDVLSPLYARTKAATFTRPPKSHKELAGELLKTLRSGFVIG</sequence>
<dbReference type="CDD" id="cd16413">
    <property type="entry name" value="DGQHR_domain"/>
    <property type="match status" value="1"/>
</dbReference>
<dbReference type="NCBIfam" id="TIGR03187">
    <property type="entry name" value="DGQHR"/>
    <property type="match status" value="1"/>
</dbReference>
<gene>
    <name evidence="1" type="ORF">CR105_11780</name>
</gene>
<accession>A0A2G8TF74</accession>
<reference evidence="1 2" key="1">
    <citation type="submission" date="2017-10" db="EMBL/GenBank/DDBJ databases">
        <title>Massilia psychrophilum sp. nov., a novel purple-pigmented bacterium isolated from Tianshan glacier, Xinjiang Municipality, China.</title>
        <authorList>
            <person name="Wang H."/>
        </authorList>
    </citation>
    <scope>NUCLEOTIDE SEQUENCE [LARGE SCALE GENOMIC DNA]</scope>
    <source>
        <strain evidence="1 2">JCM 30074</strain>
    </source>
</reference>
<proteinExistence type="predicted"/>
<dbReference type="InterPro" id="IPR017601">
    <property type="entry name" value="DGQHR-contain_dom"/>
</dbReference>
<comment type="caution">
    <text evidence="1">The sequence shown here is derived from an EMBL/GenBank/DDBJ whole genome shotgun (WGS) entry which is preliminary data.</text>
</comment>
<dbReference type="AlphaFoldDB" id="A0A2G8TF74"/>
<evidence type="ECO:0000313" key="2">
    <source>
        <dbReference type="Proteomes" id="UP000230390"/>
    </source>
</evidence>
<dbReference type="Proteomes" id="UP000230390">
    <property type="component" value="Unassembled WGS sequence"/>
</dbReference>
<organism evidence="1 2">
    <name type="scientific">Massilia eurypsychrophila</name>
    <dbReference type="NCBI Taxonomy" id="1485217"/>
    <lineage>
        <taxon>Bacteria</taxon>
        <taxon>Pseudomonadati</taxon>
        <taxon>Pseudomonadota</taxon>
        <taxon>Betaproteobacteria</taxon>
        <taxon>Burkholderiales</taxon>
        <taxon>Oxalobacteraceae</taxon>
        <taxon>Telluria group</taxon>
        <taxon>Massilia</taxon>
    </lineage>
</organism>
<protein>
    <recommendedName>
        <fullName evidence="3">DGQHR domain-containing protein</fullName>
    </recommendedName>
</protein>
<keyword evidence="2" id="KW-1185">Reference proteome</keyword>
<dbReference type="EMBL" id="PDOC01000006">
    <property type="protein sequence ID" value="PIL44599.1"/>
    <property type="molecule type" value="Genomic_DNA"/>
</dbReference>
<dbReference type="InterPro" id="IPR017642">
    <property type="entry name" value="DNA_S_mod_DndB"/>
</dbReference>
<dbReference type="Pfam" id="PF14072">
    <property type="entry name" value="DndB"/>
    <property type="match status" value="1"/>
</dbReference>
<evidence type="ECO:0008006" key="3">
    <source>
        <dbReference type="Google" id="ProtNLM"/>
    </source>
</evidence>
<evidence type="ECO:0000313" key="1">
    <source>
        <dbReference type="EMBL" id="PIL44599.1"/>
    </source>
</evidence>
<dbReference type="RefSeq" id="WP_099788661.1">
    <property type="nucleotide sequence ID" value="NZ_JBHLYV010000004.1"/>
</dbReference>
<dbReference type="OrthoDB" id="9789139at2"/>